<feature type="signal peptide" evidence="1">
    <location>
        <begin position="1"/>
        <end position="21"/>
    </location>
</feature>
<dbReference type="SUPFAM" id="SSF81606">
    <property type="entry name" value="PP2C-like"/>
    <property type="match status" value="1"/>
</dbReference>
<dbReference type="EMBL" id="AEYI02001900">
    <property type="protein sequence ID" value="KFG32046.1"/>
    <property type="molecule type" value="Genomic_DNA"/>
</dbReference>
<dbReference type="Pfam" id="PF00481">
    <property type="entry name" value="PP2C"/>
    <property type="match status" value="2"/>
</dbReference>
<dbReference type="SMART" id="SM00332">
    <property type="entry name" value="PP2Cc"/>
    <property type="match status" value="1"/>
</dbReference>
<evidence type="ECO:0000256" key="1">
    <source>
        <dbReference type="SAM" id="SignalP"/>
    </source>
</evidence>
<gene>
    <name evidence="3" type="ORF">TGP89_278510</name>
</gene>
<keyword evidence="3" id="KW-0378">Hydrolase</keyword>
<dbReference type="OrthoDB" id="10264738at2759"/>
<dbReference type="Proteomes" id="UP000028828">
    <property type="component" value="Unassembled WGS sequence"/>
</dbReference>
<feature type="domain" description="PPM-type phosphatase" evidence="2">
    <location>
        <begin position="82"/>
        <end position="382"/>
    </location>
</feature>
<accession>A0A086JIS8</accession>
<sequence>MRINLVAKVALAISFVASTETAGVTAILRRIRNALFSAGAGNPSPTSAPGLERWLHHGVYLEQLGGQEKEHLTMRAEEWHLVSGAVSMRGRRPTDEDTMVVVAAIHSHRNIRIQALFDGHGGPNVAQFAANRLQSLFARQKGYSRRDLEKICRALDEELKKNNVRRGGSTGVIMVIEKVEKPEKVIVRGRQILKDPGLTPLKEHYRKQAGPAEEITLGTSETPFRLHVANVGDSRAMLVLEDEYYEMTKDHKPEDPEEKSRILRAGASVTDSEGTSVPRIDGSLALSRSFGDFSLKQGSGSTPDAVISTPDVRQFYAGYNDLLVLFCDGVTEPVASSWPQVAAYTREIFVQTGDVVKTAVALAEQAYSAGSQDNLSAVVTRLRPDPAEVPVATLHAHAWMRGILRTVHTEDWSHRLQTENKNFFLPLF</sequence>
<dbReference type="InterPro" id="IPR015655">
    <property type="entry name" value="PP2C"/>
</dbReference>
<dbReference type="CDD" id="cd00143">
    <property type="entry name" value="PP2Cc"/>
    <property type="match status" value="1"/>
</dbReference>
<evidence type="ECO:0000313" key="4">
    <source>
        <dbReference type="Proteomes" id="UP000028828"/>
    </source>
</evidence>
<dbReference type="PANTHER" id="PTHR13832">
    <property type="entry name" value="PROTEIN PHOSPHATASE 2C"/>
    <property type="match status" value="1"/>
</dbReference>
<evidence type="ECO:0000313" key="3">
    <source>
        <dbReference type="EMBL" id="KFG32046.1"/>
    </source>
</evidence>
<proteinExistence type="predicted"/>
<dbReference type="PROSITE" id="PS51746">
    <property type="entry name" value="PPM_2"/>
    <property type="match status" value="1"/>
</dbReference>
<dbReference type="VEuPathDB" id="ToxoDB:TGP89_278510"/>
<dbReference type="GO" id="GO:0004722">
    <property type="term" value="F:protein serine/threonine phosphatase activity"/>
    <property type="evidence" value="ECO:0007669"/>
    <property type="project" value="UniProtKB-EC"/>
</dbReference>
<dbReference type="EC" id="3.1.3.16" evidence="3"/>
<organism evidence="3 4">
    <name type="scientific">Toxoplasma gondii p89</name>
    <dbReference type="NCBI Taxonomy" id="943119"/>
    <lineage>
        <taxon>Eukaryota</taxon>
        <taxon>Sar</taxon>
        <taxon>Alveolata</taxon>
        <taxon>Apicomplexa</taxon>
        <taxon>Conoidasida</taxon>
        <taxon>Coccidia</taxon>
        <taxon>Eucoccidiorida</taxon>
        <taxon>Eimeriorina</taxon>
        <taxon>Sarcocystidae</taxon>
        <taxon>Toxoplasma</taxon>
    </lineage>
</organism>
<protein>
    <submittedName>
        <fullName evidence="3">Protein phosphatase 2C domain-containing protein</fullName>
        <ecNumber evidence="3">3.1.3.16</ecNumber>
    </submittedName>
</protein>
<dbReference type="Gene3D" id="3.60.40.10">
    <property type="entry name" value="PPM-type phosphatase domain"/>
    <property type="match status" value="1"/>
</dbReference>
<dbReference type="PANTHER" id="PTHR13832:SF827">
    <property type="entry name" value="PROTEIN PHOSPHATASE 1L"/>
    <property type="match status" value="1"/>
</dbReference>
<reference evidence="3 4" key="1">
    <citation type="submission" date="2014-03" db="EMBL/GenBank/DDBJ databases">
        <authorList>
            <person name="Sibley D."/>
            <person name="Venepally P."/>
            <person name="Karamycheva S."/>
            <person name="Hadjithomas M."/>
            <person name="Khan A."/>
            <person name="Brunk B."/>
            <person name="Roos D."/>
            <person name="Caler E."/>
            <person name="Lorenzi H."/>
        </authorList>
    </citation>
    <scope>NUCLEOTIDE SEQUENCE [LARGE SCALE GENOMIC DNA]</scope>
    <source>
        <strain evidence="4">p89</strain>
    </source>
</reference>
<dbReference type="AlphaFoldDB" id="A0A086JIS8"/>
<name>A0A086JIS8_TOXGO</name>
<evidence type="ECO:0000259" key="2">
    <source>
        <dbReference type="PROSITE" id="PS51746"/>
    </source>
</evidence>
<keyword evidence="1" id="KW-0732">Signal</keyword>
<dbReference type="InterPro" id="IPR001932">
    <property type="entry name" value="PPM-type_phosphatase-like_dom"/>
</dbReference>
<comment type="caution">
    <text evidence="3">The sequence shown here is derived from an EMBL/GenBank/DDBJ whole genome shotgun (WGS) entry which is preliminary data.</text>
</comment>
<feature type="chain" id="PRO_5001808335" evidence="1">
    <location>
        <begin position="22"/>
        <end position="428"/>
    </location>
</feature>
<dbReference type="InterPro" id="IPR036457">
    <property type="entry name" value="PPM-type-like_dom_sf"/>
</dbReference>